<accession>A0A4R8WRU4</accession>
<evidence type="ECO:0000313" key="8">
    <source>
        <dbReference type="EMBL" id="TFC15185.1"/>
    </source>
</evidence>
<dbReference type="AlphaFoldDB" id="A0A4R8WRU4"/>
<dbReference type="GO" id="GO:0005886">
    <property type="term" value="C:plasma membrane"/>
    <property type="evidence" value="ECO:0007669"/>
    <property type="project" value="UniProtKB-SubCell"/>
</dbReference>
<evidence type="ECO:0000259" key="7">
    <source>
        <dbReference type="Pfam" id="PF00482"/>
    </source>
</evidence>
<feature type="transmembrane region" description="Helical" evidence="6">
    <location>
        <begin position="88"/>
        <end position="107"/>
    </location>
</feature>
<evidence type="ECO:0000256" key="5">
    <source>
        <dbReference type="ARBA" id="ARBA00023136"/>
    </source>
</evidence>
<feature type="transmembrane region" description="Helical" evidence="6">
    <location>
        <begin position="260"/>
        <end position="285"/>
    </location>
</feature>
<organism evidence="8 9">
    <name type="scientific">Cryobacterium algoritolerans</name>
    <dbReference type="NCBI Taxonomy" id="1259184"/>
    <lineage>
        <taxon>Bacteria</taxon>
        <taxon>Bacillati</taxon>
        <taxon>Actinomycetota</taxon>
        <taxon>Actinomycetes</taxon>
        <taxon>Micrococcales</taxon>
        <taxon>Microbacteriaceae</taxon>
        <taxon>Cryobacterium</taxon>
    </lineage>
</organism>
<comment type="subcellular location">
    <subcellularLocation>
        <location evidence="1">Cell membrane</location>
        <topology evidence="1">Multi-pass membrane protein</topology>
    </subcellularLocation>
</comment>
<dbReference type="Proteomes" id="UP000298412">
    <property type="component" value="Unassembled WGS sequence"/>
</dbReference>
<keyword evidence="3 6" id="KW-0812">Transmembrane</keyword>
<feature type="transmembrane region" description="Helical" evidence="6">
    <location>
        <begin position="6"/>
        <end position="25"/>
    </location>
</feature>
<dbReference type="RefSeq" id="WP_134566929.1">
    <property type="nucleotide sequence ID" value="NZ_SOFP01000046.1"/>
</dbReference>
<keyword evidence="9" id="KW-1185">Reference proteome</keyword>
<feature type="domain" description="Type II secretion system protein GspF" evidence="7">
    <location>
        <begin position="152"/>
        <end position="277"/>
    </location>
</feature>
<keyword evidence="2" id="KW-1003">Cell membrane</keyword>
<feature type="transmembrane region" description="Helical" evidence="6">
    <location>
        <begin position="113"/>
        <end position="134"/>
    </location>
</feature>
<gene>
    <name evidence="8" type="ORF">E3O19_08610</name>
</gene>
<keyword evidence="4 6" id="KW-1133">Transmembrane helix</keyword>
<evidence type="ECO:0000256" key="1">
    <source>
        <dbReference type="ARBA" id="ARBA00004651"/>
    </source>
</evidence>
<evidence type="ECO:0000256" key="6">
    <source>
        <dbReference type="SAM" id="Phobius"/>
    </source>
</evidence>
<comment type="caution">
    <text evidence="8">The sequence shown here is derived from an EMBL/GenBank/DDBJ whole genome shotgun (WGS) entry which is preliminary data.</text>
</comment>
<protein>
    <submittedName>
        <fullName evidence="8">Type II secretion system F family protein</fullName>
    </submittedName>
</protein>
<dbReference type="EMBL" id="SOFP01000046">
    <property type="protein sequence ID" value="TFC15185.1"/>
    <property type="molecule type" value="Genomic_DNA"/>
</dbReference>
<evidence type="ECO:0000256" key="3">
    <source>
        <dbReference type="ARBA" id="ARBA00022692"/>
    </source>
</evidence>
<dbReference type="PANTHER" id="PTHR35007:SF2">
    <property type="entry name" value="PILUS ASSEMBLE PROTEIN"/>
    <property type="match status" value="1"/>
</dbReference>
<name>A0A4R8WRU4_9MICO</name>
<proteinExistence type="predicted"/>
<evidence type="ECO:0000313" key="9">
    <source>
        <dbReference type="Proteomes" id="UP000298412"/>
    </source>
</evidence>
<sequence>MPSFIVVLAALAVAGGLGSLVGILVGGRRQPSVAEIAIEGGAVPGALGQPGRAGFRGRDIVPRGYIGMLERRLVLAGRPPAWSIDKILIAKPLIATGGGLLAVLWIGGDPGPIRIVLGSFLVLLCFFTPDLLIYSRGQERQEQIQNALADTLDQMTIAVEAGLGFEAAMAKAATNGKGPLAEEFIRTLQDMSIGQSRKDAYQAFSARTTSADLRRFTRSVIQADTYGIAIADVLRVQAGEMRMRRRQRAEEQAMKVPVKVIFPLVFCILPVLFIVLLTPAVISIAKAFL</sequence>
<dbReference type="Pfam" id="PF00482">
    <property type="entry name" value="T2SSF"/>
    <property type="match status" value="1"/>
</dbReference>
<keyword evidence="5 6" id="KW-0472">Membrane</keyword>
<reference evidence="8 9" key="1">
    <citation type="submission" date="2019-03" db="EMBL/GenBank/DDBJ databases">
        <title>Genomics of glacier-inhabiting Cryobacterium strains.</title>
        <authorList>
            <person name="Liu Q."/>
            <person name="Xin Y.-H."/>
        </authorList>
    </citation>
    <scope>NUCLEOTIDE SEQUENCE [LARGE SCALE GENOMIC DNA]</scope>
    <source>
        <strain evidence="8 9">MDT1-3</strain>
    </source>
</reference>
<dbReference type="InterPro" id="IPR018076">
    <property type="entry name" value="T2SS_GspF_dom"/>
</dbReference>
<evidence type="ECO:0000256" key="2">
    <source>
        <dbReference type="ARBA" id="ARBA00022475"/>
    </source>
</evidence>
<evidence type="ECO:0000256" key="4">
    <source>
        <dbReference type="ARBA" id="ARBA00022989"/>
    </source>
</evidence>
<dbReference type="PANTHER" id="PTHR35007">
    <property type="entry name" value="INTEGRAL MEMBRANE PROTEIN-RELATED"/>
    <property type="match status" value="1"/>
</dbReference>
<dbReference type="OrthoDB" id="9810662at2"/>